<keyword evidence="1" id="KW-0808">Transferase</keyword>
<dbReference type="InterPro" id="IPR043128">
    <property type="entry name" value="Rev_trsase/Diguanyl_cyclase"/>
</dbReference>
<proteinExistence type="predicted"/>
<dbReference type="Proteomes" id="UP000198211">
    <property type="component" value="Unassembled WGS sequence"/>
</dbReference>
<comment type="caution">
    <text evidence="1">The sequence shown here is derived from an EMBL/GenBank/DDBJ whole genome shotgun (WGS) entry which is preliminary data.</text>
</comment>
<dbReference type="AlphaFoldDB" id="A0A225W4L5"/>
<gene>
    <name evidence="1" type="ORF">PHMEG_00014119</name>
</gene>
<dbReference type="Gene3D" id="3.30.70.270">
    <property type="match status" value="1"/>
</dbReference>
<dbReference type="PANTHER" id="PTHR37984">
    <property type="entry name" value="PROTEIN CBG26694"/>
    <property type="match status" value="1"/>
</dbReference>
<sequence>MIFLGEGNALPPPARGVVCDLEVGNAKPISMRSRRIPPMGPVLSRSSYIDDIIYGAPSWDDLCKTLNAILYRLRYWNISLGRNPDVPEANGKVLNLPFSKTQKGIQSFLGSLNYYAKFIEDLPVLAATLYEASDEQLRSGRDLEKPKHAFKILKDRLVSTPLLQHPDPGRQYVIILHANPWVISAVLGQDYDSTILLV</sequence>
<dbReference type="OrthoDB" id="1099684at2759"/>
<keyword evidence="1" id="KW-0548">Nucleotidyltransferase</keyword>
<keyword evidence="1" id="KW-0695">RNA-directed DNA polymerase</keyword>
<name>A0A225W4L5_9STRA</name>
<dbReference type="PANTHER" id="PTHR37984:SF5">
    <property type="entry name" value="PROTEIN NYNRIN-LIKE"/>
    <property type="match status" value="1"/>
</dbReference>
<dbReference type="GO" id="GO:0003964">
    <property type="term" value="F:RNA-directed DNA polymerase activity"/>
    <property type="evidence" value="ECO:0007669"/>
    <property type="project" value="UniProtKB-KW"/>
</dbReference>
<dbReference type="SUPFAM" id="SSF56672">
    <property type="entry name" value="DNA/RNA polymerases"/>
    <property type="match status" value="1"/>
</dbReference>
<dbReference type="InterPro" id="IPR043502">
    <property type="entry name" value="DNA/RNA_pol_sf"/>
</dbReference>
<reference evidence="2" key="1">
    <citation type="submission" date="2017-03" db="EMBL/GenBank/DDBJ databases">
        <title>Phytopthora megakarya and P. palmivora, two closely related causual agents of cacao black pod achieved similar genome size and gene model numbers by different mechanisms.</title>
        <authorList>
            <person name="Ali S."/>
            <person name="Shao J."/>
            <person name="Larry D.J."/>
            <person name="Kronmiller B."/>
            <person name="Shen D."/>
            <person name="Strem M.D."/>
            <person name="Melnick R.L."/>
            <person name="Guiltinan M.J."/>
            <person name="Tyler B.M."/>
            <person name="Meinhardt L.W."/>
            <person name="Bailey B.A."/>
        </authorList>
    </citation>
    <scope>NUCLEOTIDE SEQUENCE [LARGE SCALE GENOMIC DNA]</scope>
    <source>
        <strain evidence="2">zdho120</strain>
    </source>
</reference>
<organism evidence="1 2">
    <name type="scientific">Phytophthora megakarya</name>
    <dbReference type="NCBI Taxonomy" id="4795"/>
    <lineage>
        <taxon>Eukaryota</taxon>
        <taxon>Sar</taxon>
        <taxon>Stramenopiles</taxon>
        <taxon>Oomycota</taxon>
        <taxon>Peronosporomycetes</taxon>
        <taxon>Peronosporales</taxon>
        <taxon>Peronosporaceae</taxon>
        <taxon>Phytophthora</taxon>
    </lineage>
</organism>
<evidence type="ECO:0000313" key="1">
    <source>
        <dbReference type="EMBL" id="OWZ12681.1"/>
    </source>
</evidence>
<protein>
    <submittedName>
        <fullName evidence="1">Reverse transcriptase</fullName>
    </submittedName>
</protein>
<keyword evidence="2" id="KW-1185">Reference proteome</keyword>
<evidence type="ECO:0000313" key="2">
    <source>
        <dbReference type="Proteomes" id="UP000198211"/>
    </source>
</evidence>
<dbReference type="InterPro" id="IPR050951">
    <property type="entry name" value="Retrovirus_Pol_polyprotein"/>
</dbReference>
<accession>A0A225W4L5</accession>
<dbReference type="EMBL" id="NBNE01001781">
    <property type="protein sequence ID" value="OWZ12681.1"/>
    <property type="molecule type" value="Genomic_DNA"/>
</dbReference>